<evidence type="ECO:0000313" key="2">
    <source>
        <dbReference type="EMBL" id="AOZ72889.1"/>
    </source>
</evidence>
<name>A0A1D9ML34_9ACTO</name>
<evidence type="ECO:0000313" key="3">
    <source>
        <dbReference type="Proteomes" id="UP000176288"/>
    </source>
</evidence>
<dbReference type="InterPro" id="IPR000182">
    <property type="entry name" value="GNAT_dom"/>
</dbReference>
<dbReference type="InterPro" id="IPR016181">
    <property type="entry name" value="Acyl_CoA_acyltransferase"/>
</dbReference>
<keyword evidence="3" id="KW-1185">Reference proteome</keyword>
<dbReference type="SUPFAM" id="SSF55729">
    <property type="entry name" value="Acyl-CoA N-acyltransferases (Nat)"/>
    <property type="match status" value="2"/>
</dbReference>
<dbReference type="AlphaFoldDB" id="A0A1D9ML34"/>
<dbReference type="KEGG" id="avu:BK816_05935"/>
<organism evidence="2 3">
    <name type="scientific">Boudabousia tangfeifanii</name>
    <dbReference type="NCBI Taxonomy" id="1912795"/>
    <lineage>
        <taxon>Bacteria</taxon>
        <taxon>Bacillati</taxon>
        <taxon>Actinomycetota</taxon>
        <taxon>Actinomycetes</taxon>
        <taxon>Actinomycetales</taxon>
        <taxon>Actinomycetaceae</taxon>
        <taxon>Boudabousia</taxon>
    </lineage>
</organism>
<feature type="domain" description="N-acetyltransferase" evidence="1">
    <location>
        <begin position="96"/>
        <end position="161"/>
    </location>
</feature>
<gene>
    <name evidence="2" type="ORF">BK816_05935</name>
</gene>
<dbReference type="Pfam" id="PF00583">
    <property type="entry name" value="Acetyltransf_1"/>
    <property type="match status" value="1"/>
</dbReference>
<proteinExistence type="predicted"/>
<dbReference type="Gene3D" id="3.40.630.30">
    <property type="match status" value="1"/>
</dbReference>
<dbReference type="EMBL" id="CP017812">
    <property type="protein sequence ID" value="AOZ72889.1"/>
    <property type="molecule type" value="Genomic_DNA"/>
</dbReference>
<protein>
    <recommendedName>
        <fullName evidence="1">N-acetyltransferase domain-containing protein</fullName>
    </recommendedName>
</protein>
<dbReference type="CDD" id="cd04301">
    <property type="entry name" value="NAT_SF"/>
    <property type="match status" value="1"/>
</dbReference>
<dbReference type="OrthoDB" id="4119890at2"/>
<reference evidence="2 3" key="1">
    <citation type="submission" date="2016-10" db="EMBL/GenBank/DDBJ databases">
        <title>Actinomyces aegypiusis sp. nov., isolated from the Aegypius monachus in Qinghai Tibet Plateau China.</title>
        <authorList>
            <person name="Wang Y."/>
        </authorList>
    </citation>
    <scope>NUCLEOTIDE SEQUENCE [LARGE SCALE GENOMIC DNA]</scope>
    <source>
        <strain evidence="2 3">VUL4_3</strain>
    </source>
</reference>
<accession>A0A1D9ML34</accession>
<sequence length="399" mass="44550">MTNVVYLCDTNTLPDFSMTHPLFAAAVALRVAWEEENGESELHPITVERTWQQWCQASKDGQKELWLLLAKEESELASTPEQTQITPRVQEINGAEDEVASITSGQPKVIGLATLSYDKKDESQLAFLWTLMAKSWRGIGLGKHLIEKLESRVKAAGKTIIETKLYSPPVAFQNTDSSNQSNEPDFLQVPSNEEAIKLGYKIGLIEIVNARQLPLEENTKNLLAQKASRASKYEKLAWSYDHFPPTKAGDSAATAASFMRLFNQSNQDVPAGDLAVDNYEISLATYRKWMEHYQLAGHELWHVALADEQGEIVAFADVEIYPGKTQAHQKLTVVSRHARGLGLGWAIKAWLHESLEQNFGQLKILSTNNAIDNYSILAINEAMGFSEKMRVAFAQKTLS</sequence>
<evidence type="ECO:0000259" key="1">
    <source>
        <dbReference type="Pfam" id="PF00583"/>
    </source>
</evidence>
<dbReference type="RefSeq" id="WP_071164354.1">
    <property type="nucleotide sequence ID" value="NZ_CP017812.1"/>
</dbReference>
<dbReference type="Proteomes" id="UP000176288">
    <property type="component" value="Chromosome"/>
</dbReference>
<dbReference type="GO" id="GO:0016747">
    <property type="term" value="F:acyltransferase activity, transferring groups other than amino-acyl groups"/>
    <property type="evidence" value="ECO:0007669"/>
    <property type="project" value="InterPro"/>
</dbReference>